<protein>
    <submittedName>
        <fullName evidence="10">Aspartic peptidase A1</fullName>
    </submittedName>
</protein>
<dbReference type="EMBL" id="MU157875">
    <property type="protein sequence ID" value="KAF9526092.1"/>
    <property type="molecule type" value="Genomic_DNA"/>
</dbReference>
<feature type="active site" evidence="5">
    <location>
        <position position="109"/>
    </location>
</feature>
<feature type="active site" evidence="5">
    <location>
        <position position="302"/>
    </location>
</feature>
<feature type="signal peptide" evidence="8">
    <location>
        <begin position="1"/>
        <end position="24"/>
    </location>
</feature>
<dbReference type="CDD" id="cd05471">
    <property type="entry name" value="pepsin_like"/>
    <property type="match status" value="1"/>
</dbReference>
<dbReference type="PROSITE" id="PS51767">
    <property type="entry name" value="PEPTIDASE_A1"/>
    <property type="match status" value="1"/>
</dbReference>
<organism evidence="10 11">
    <name type="scientific">Crepidotus variabilis</name>
    <dbReference type="NCBI Taxonomy" id="179855"/>
    <lineage>
        <taxon>Eukaryota</taxon>
        <taxon>Fungi</taxon>
        <taxon>Dikarya</taxon>
        <taxon>Basidiomycota</taxon>
        <taxon>Agaricomycotina</taxon>
        <taxon>Agaricomycetes</taxon>
        <taxon>Agaricomycetidae</taxon>
        <taxon>Agaricales</taxon>
        <taxon>Agaricineae</taxon>
        <taxon>Crepidotaceae</taxon>
        <taxon>Crepidotus</taxon>
    </lineage>
</organism>
<dbReference type="PANTHER" id="PTHR47966:SF51">
    <property type="entry name" value="BETA-SITE APP-CLEAVING ENZYME, ISOFORM A-RELATED"/>
    <property type="match status" value="1"/>
</dbReference>
<evidence type="ECO:0000256" key="6">
    <source>
        <dbReference type="PIRSR" id="PIRSR601461-2"/>
    </source>
</evidence>
<evidence type="ECO:0000256" key="2">
    <source>
        <dbReference type="ARBA" id="ARBA00022670"/>
    </source>
</evidence>
<keyword evidence="3 7" id="KW-0064">Aspartyl protease</keyword>
<dbReference type="OrthoDB" id="771136at2759"/>
<comment type="caution">
    <text evidence="10">The sequence shown here is derived from an EMBL/GenBank/DDBJ whole genome shotgun (WGS) entry which is preliminary data.</text>
</comment>
<keyword evidence="2 7" id="KW-0645">Protease</keyword>
<dbReference type="Gene3D" id="2.40.70.10">
    <property type="entry name" value="Acid Proteases"/>
    <property type="match status" value="2"/>
</dbReference>
<proteinExistence type="inferred from homology"/>
<evidence type="ECO:0000256" key="8">
    <source>
        <dbReference type="SAM" id="SignalP"/>
    </source>
</evidence>
<feature type="chain" id="PRO_5040171175" evidence="8">
    <location>
        <begin position="25"/>
        <end position="493"/>
    </location>
</feature>
<dbReference type="GO" id="GO:0006508">
    <property type="term" value="P:proteolysis"/>
    <property type="evidence" value="ECO:0007669"/>
    <property type="project" value="UniProtKB-KW"/>
</dbReference>
<feature type="disulfide bond" evidence="6">
    <location>
        <begin position="122"/>
        <end position="126"/>
    </location>
</feature>
<keyword evidence="6" id="KW-1015">Disulfide bond</keyword>
<dbReference type="PRINTS" id="PR00792">
    <property type="entry name" value="PEPSIN"/>
</dbReference>
<dbReference type="InterPro" id="IPR001969">
    <property type="entry name" value="Aspartic_peptidase_AS"/>
</dbReference>
<dbReference type="GO" id="GO:0004190">
    <property type="term" value="F:aspartic-type endopeptidase activity"/>
    <property type="evidence" value="ECO:0007669"/>
    <property type="project" value="UniProtKB-KW"/>
</dbReference>
<keyword evidence="11" id="KW-1185">Reference proteome</keyword>
<dbReference type="InterPro" id="IPR033121">
    <property type="entry name" value="PEPTIDASE_A1"/>
</dbReference>
<evidence type="ECO:0000256" key="3">
    <source>
        <dbReference type="ARBA" id="ARBA00022750"/>
    </source>
</evidence>
<comment type="similarity">
    <text evidence="1 7">Belongs to the peptidase A1 family.</text>
</comment>
<sequence>MVHLVYTSISASVLLLSVSVPISAAPQATSQNGQMATLVRRRQGLHTDEEWGKWAKNQRDYLLAKYDQGNPYEKRSSGTNLITNQNADSSYFGSLAIGTPPKPYYVILDTGSADLWVAGDRCDQGCESVERYKSTESSTFKNGTTSFKIQYGSGAAVGSLGTDIVQMAGFAVKNQVFAVCNEVSENLLTNPVSGLMGLAFRAIASSKAMPFWQTLVMSGAWDQPLMAFHLTRFVDAQNIQNEEPGGSFSMGFTNSSLYTGDIDYVDLATPQGSYWLASIHHISVNGNIINFPASRTSYAAIDTGTTLIGGPSAIIDQIFAQIPGSTPGKGDMETYYTYPCNTTVNITMSFGGKQSWSISPSDFQLTRLSKNQCLGAFFKLDSQGSAPSWIVGDTFLKNVYSVFRYSPPSIGFARLSDFALAENGSNSPTPTPTLGPVTTVSASIMPDRGGSKHSSNGSHTIKHHHRELLSQATVIAVPIFVLSAMSFLTNFLL</sequence>
<accession>A0A9P6EBV5</accession>
<dbReference type="Pfam" id="PF00026">
    <property type="entry name" value="Asp"/>
    <property type="match status" value="1"/>
</dbReference>
<evidence type="ECO:0000256" key="1">
    <source>
        <dbReference type="ARBA" id="ARBA00007447"/>
    </source>
</evidence>
<dbReference type="InterPro" id="IPR021109">
    <property type="entry name" value="Peptidase_aspartic_dom_sf"/>
</dbReference>
<dbReference type="InterPro" id="IPR001461">
    <property type="entry name" value="Aspartic_peptidase_A1"/>
</dbReference>
<dbReference type="AlphaFoldDB" id="A0A9P6EBV5"/>
<keyword evidence="4 7" id="KW-0378">Hydrolase</keyword>
<reference evidence="10" key="1">
    <citation type="submission" date="2020-11" db="EMBL/GenBank/DDBJ databases">
        <authorList>
            <consortium name="DOE Joint Genome Institute"/>
            <person name="Ahrendt S."/>
            <person name="Riley R."/>
            <person name="Andreopoulos W."/>
            <person name="Labutti K."/>
            <person name="Pangilinan J."/>
            <person name="Ruiz-Duenas F.J."/>
            <person name="Barrasa J.M."/>
            <person name="Sanchez-Garcia M."/>
            <person name="Camarero S."/>
            <person name="Miyauchi S."/>
            <person name="Serrano A."/>
            <person name="Linde D."/>
            <person name="Babiker R."/>
            <person name="Drula E."/>
            <person name="Ayuso-Fernandez I."/>
            <person name="Pacheco R."/>
            <person name="Padilla G."/>
            <person name="Ferreira P."/>
            <person name="Barriuso J."/>
            <person name="Kellner H."/>
            <person name="Castanera R."/>
            <person name="Alfaro M."/>
            <person name="Ramirez L."/>
            <person name="Pisabarro A.G."/>
            <person name="Kuo A."/>
            <person name="Tritt A."/>
            <person name="Lipzen A."/>
            <person name="He G."/>
            <person name="Yan M."/>
            <person name="Ng V."/>
            <person name="Cullen D."/>
            <person name="Martin F."/>
            <person name="Rosso M.-N."/>
            <person name="Henrissat B."/>
            <person name="Hibbett D."/>
            <person name="Martinez A.T."/>
            <person name="Grigoriev I.V."/>
        </authorList>
    </citation>
    <scope>NUCLEOTIDE SEQUENCE</scope>
    <source>
        <strain evidence="10">CBS 506.95</strain>
    </source>
</reference>
<evidence type="ECO:0000256" key="5">
    <source>
        <dbReference type="PIRSR" id="PIRSR601461-1"/>
    </source>
</evidence>
<dbReference type="FunFam" id="2.40.70.10:FF:000115">
    <property type="entry name" value="Lysosomal aspartic protease"/>
    <property type="match status" value="1"/>
</dbReference>
<evidence type="ECO:0000256" key="7">
    <source>
        <dbReference type="RuleBase" id="RU000454"/>
    </source>
</evidence>
<evidence type="ECO:0000313" key="10">
    <source>
        <dbReference type="EMBL" id="KAF9526092.1"/>
    </source>
</evidence>
<name>A0A9P6EBV5_9AGAR</name>
<evidence type="ECO:0000313" key="11">
    <source>
        <dbReference type="Proteomes" id="UP000807306"/>
    </source>
</evidence>
<evidence type="ECO:0000256" key="4">
    <source>
        <dbReference type="ARBA" id="ARBA00022801"/>
    </source>
</evidence>
<dbReference type="SUPFAM" id="SSF50630">
    <property type="entry name" value="Acid proteases"/>
    <property type="match status" value="1"/>
</dbReference>
<feature type="domain" description="Peptidase A1" evidence="9">
    <location>
        <begin position="91"/>
        <end position="413"/>
    </location>
</feature>
<keyword evidence="8" id="KW-0732">Signal</keyword>
<dbReference type="Proteomes" id="UP000807306">
    <property type="component" value="Unassembled WGS sequence"/>
</dbReference>
<evidence type="ECO:0000259" key="9">
    <source>
        <dbReference type="PROSITE" id="PS51767"/>
    </source>
</evidence>
<dbReference type="PROSITE" id="PS00141">
    <property type="entry name" value="ASP_PROTEASE"/>
    <property type="match status" value="1"/>
</dbReference>
<dbReference type="PANTHER" id="PTHR47966">
    <property type="entry name" value="BETA-SITE APP-CLEAVING ENZYME, ISOFORM A-RELATED"/>
    <property type="match status" value="1"/>
</dbReference>
<dbReference type="InterPro" id="IPR034164">
    <property type="entry name" value="Pepsin-like_dom"/>
</dbReference>
<gene>
    <name evidence="10" type="ORF">CPB83DRAFT_795252</name>
</gene>